<organism evidence="2 3">
    <name type="scientific">Cuscuta epithymum</name>
    <dbReference type="NCBI Taxonomy" id="186058"/>
    <lineage>
        <taxon>Eukaryota</taxon>
        <taxon>Viridiplantae</taxon>
        <taxon>Streptophyta</taxon>
        <taxon>Embryophyta</taxon>
        <taxon>Tracheophyta</taxon>
        <taxon>Spermatophyta</taxon>
        <taxon>Magnoliopsida</taxon>
        <taxon>eudicotyledons</taxon>
        <taxon>Gunneridae</taxon>
        <taxon>Pentapetalae</taxon>
        <taxon>asterids</taxon>
        <taxon>lamiids</taxon>
        <taxon>Solanales</taxon>
        <taxon>Convolvulaceae</taxon>
        <taxon>Cuscuteae</taxon>
        <taxon>Cuscuta</taxon>
        <taxon>Cuscuta subgen. Cuscuta</taxon>
    </lineage>
</organism>
<feature type="compositionally biased region" description="Basic and acidic residues" evidence="1">
    <location>
        <begin position="36"/>
        <end position="55"/>
    </location>
</feature>
<sequence length="119" mass="13485">MSKNISWRPYQFISLHTTYPTLLKGLRHSYKPLIRTPKDKGEGESHTTNKAKERTSCPQGKFPVSKVACLIHISSYTNPNRACEVPKEISQEEESVKVRFAANGVGEDFQIVERKHSLA</sequence>
<gene>
    <name evidence="2" type="ORF">CEPIT_LOCUS29608</name>
</gene>
<reference evidence="2" key="1">
    <citation type="submission" date="2022-07" db="EMBL/GenBank/DDBJ databases">
        <authorList>
            <person name="Macas J."/>
            <person name="Novak P."/>
            <person name="Neumann P."/>
        </authorList>
    </citation>
    <scope>NUCLEOTIDE SEQUENCE</scope>
</reference>
<evidence type="ECO:0000313" key="3">
    <source>
        <dbReference type="Proteomes" id="UP001152523"/>
    </source>
</evidence>
<keyword evidence="3" id="KW-1185">Reference proteome</keyword>
<proteinExistence type="predicted"/>
<evidence type="ECO:0000256" key="1">
    <source>
        <dbReference type="SAM" id="MobiDB-lite"/>
    </source>
</evidence>
<feature type="region of interest" description="Disordered" evidence="1">
    <location>
        <begin position="34"/>
        <end position="58"/>
    </location>
</feature>
<comment type="caution">
    <text evidence="2">The sequence shown here is derived from an EMBL/GenBank/DDBJ whole genome shotgun (WGS) entry which is preliminary data.</text>
</comment>
<dbReference type="Proteomes" id="UP001152523">
    <property type="component" value="Unassembled WGS sequence"/>
</dbReference>
<dbReference type="EMBL" id="CAMAPF010000954">
    <property type="protein sequence ID" value="CAH9129133.1"/>
    <property type="molecule type" value="Genomic_DNA"/>
</dbReference>
<protein>
    <submittedName>
        <fullName evidence="2">Uncharacterized protein</fullName>
    </submittedName>
</protein>
<name>A0AAV0F0X0_9ASTE</name>
<evidence type="ECO:0000313" key="2">
    <source>
        <dbReference type="EMBL" id="CAH9129133.1"/>
    </source>
</evidence>
<dbReference type="AlphaFoldDB" id="A0AAV0F0X0"/>
<accession>A0AAV0F0X0</accession>